<dbReference type="PROSITE" id="PS51000">
    <property type="entry name" value="HTH_DEOR_2"/>
    <property type="match status" value="1"/>
</dbReference>
<organism evidence="5 6">
    <name type="scientific">Neomoorella stamsii</name>
    <dbReference type="NCBI Taxonomy" id="1266720"/>
    <lineage>
        <taxon>Bacteria</taxon>
        <taxon>Bacillati</taxon>
        <taxon>Bacillota</taxon>
        <taxon>Clostridia</taxon>
        <taxon>Neomoorellales</taxon>
        <taxon>Neomoorellaceae</taxon>
        <taxon>Neomoorella</taxon>
    </lineage>
</organism>
<dbReference type="PROSITE" id="PS00894">
    <property type="entry name" value="HTH_DEOR_1"/>
    <property type="match status" value="1"/>
</dbReference>
<dbReference type="SUPFAM" id="SSF46785">
    <property type="entry name" value="Winged helix' DNA-binding domain"/>
    <property type="match status" value="1"/>
</dbReference>
<keyword evidence="3" id="KW-0804">Transcription</keyword>
<dbReference type="GO" id="GO:0003700">
    <property type="term" value="F:DNA-binding transcription factor activity"/>
    <property type="evidence" value="ECO:0007669"/>
    <property type="project" value="InterPro"/>
</dbReference>
<name>A0A9X7J141_9FIRM</name>
<gene>
    <name evidence="5" type="primary">srlR_2</name>
    <name evidence="5" type="ORF">MOST_26600</name>
</gene>
<sequence>MRAEDRRQEIIRHLDEQGIVKVAELSNIFQVTEETIRRDLERLESEGYLKRTHGGAVKIASTQEETAFHIRNMRNRYEKQLIGRKAAELVQPGDVIAIDASTTALQMVHYIKDKKDLVVITHALKVVMALVGNPDITVICTGGTLHPRTLSFVGPLVENALASYNIKKDFISCKGVTLEEGITESTEVQARVKAEMVRGAKEIILLADHDKFGTAALATVAPVKAVHKLITDNGTTREELTKFRLAGVEVIVVGRQGTGQESDLQASG</sequence>
<dbReference type="InterPro" id="IPR014036">
    <property type="entry name" value="DeoR-like_C"/>
</dbReference>
<protein>
    <submittedName>
        <fullName evidence="5">Glucitol operon repressor</fullName>
    </submittedName>
</protein>
<keyword evidence="2" id="KW-0238">DNA-binding</keyword>
<dbReference type="AlphaFoldDB" id="A0A9X7J141"/>
<dbReference type="InterPro" id="IPR001034">
    <property type="entry name" value="DeoR_HTH"/>
</dbReference>
<dbReference type="PANTHER" id="PTHR30363">
    <property type="entry name" value="HTH-TYPE TRANSCRIPTIONAL REGULATOR SRLR-RELATED"/>
    <property type="match status" value="1"/>
</dbReference>
<proteinExistence type="predicted"/>
<reference evidence="5 6" key="1">
    <citation type="submission" date="2018-03" db="EMBL/GenBank/DDBJ databases">
        <title>Genome sequence of Moorella stamsii DSM 26217.</title>
        <authorList>
            <person name="Poehlein A."/>
            <person name="Daniel R."/>
        </authorList>
    </citation>
    <scope>NUCLEOTIDE SEQUENCE [LARGE SCALE GENOMIC DNA]</scope>
    <source>
        <strain evidence="6">DSM 26217</strain>
    </source>
</reference>
<dbReference type="SMART" id="SM00420">
    <property type="entry name" value="HTH_DEOR"/>
    <property type="match status" value="1"/>
</dbReference>
<dbReference type="Pfam" id="PF08220">
    <property type="entry name" value="HTH_DeoR"/>
    <property type="match status" value="1"/>
</dbReference>
<dbReference type="InterPro" id="IPR036390">
    <property type="entry name" value="WH_DNA-bd_sf"/>
</dbReference>
<evidence type="ECO:0000256" key="1">
    <source>
        <dbReference type="ARBA" id="ARBA00023015"/>
    </source>
</evidence>
<dbReference type="SUPFAM" id="SSF100950">
    <property type="entry name" value="NagB/RpiA/CoA transferase-like"/>
    <property type="match status" value="1"/>
</dbReference>
<dbReference type="GO" id="GO:0003677">
    <property type="term" value="F:DNA binding"/>
    <property type="evidence" value="ECO:0007669"/>
    <property type="project" value="UniProtKB-KW"/>
</dbReference>
<dbReference type="SMART" id="SM01134">
    <property type="entry name" value="DeoRC"/>
    <property type="match status" value="1"/>
</dbReference>
<dbReference type="Gene3D" id="1.10.10.10">
    <property type="entry name" value="Winged helix-like DNA-binding domain superfamily/Winged helix DNA-binding domain"/>
    <property type="match status" value="1"/>
</dbReference>
<dbReference type="InterPro" id="IPR037171">
    <property type="entry name" value="NagB/RpiA_transferase-like"/>
</dbReference>
<evidence type="ECO:0000313" key="6">
    <source>
        <dbReference type="Proteomes" id="UP000239430"/>
    </source>
</evidence>
<accession>A0A9X7J141</accession>
<evidence type="ECO:0000256" key="3">
    <source>
        <dbReference type="ARBA" id="ARBA00023163"/>
    </source>
</evidence>
<dbReference type="Proteomes" id="UP000239430">
    <property type="component" value="Unassembled WGS sequence"/>
</dbReference>
<evidence type="ECO:0000259" key="4">
    <source>
        <dbReference type="PROSITE" id="PS51000"/>
    </source>
</evidence>
<dbReference type="RefSeq" id="WP_054935333.1">
    <property type="nucleotide sequence ID" value="NZ_PVXL01000061.1"/>
</dbReference>
<keyword evidence="6" id="KW-1185">Reference proteome</keyword>
<dbReference type="InterPro" id="IPR018356">
    <property type="entry name" value="Tscrpt_reg_HTH_DeoR_CS"/>
</dbReference>
<dbReference type="Pfam" id="PF00455">
    <property type="entry name" value="DeoRC"/>
    <property type="match status" value="1"/>
</dbReference>
<dbReference type="PRINTS" id="PR00037">
    <property type="entry name" value="HTHLACR"/>
</dbReference>
<dbReference type="InterPro" id="IPR050313">
    <property type="entry name" value="Carb_Metab_HTH_regulators"/>
</dbReference>
<evidence type="ECO:0000256" key="2">
    <source>
        <dbReference type="ARBA" id="ARBA00023125"/>
    </source>
</evidence>
<dbReference type="EMBL" id="PVXL01000061">
    <property type="protein sequence ID" value="PRR71086.1"/>
    <property type="molecule type" value="Genomic_DNA"/>
</dbReference>
<comment type="caution">
    <text evidence="5">The sequence shown here is derived from an EMBL/GenBank/DDBJ whole genome shotgun (WGS) entry which is preliminary data.</text>
</comment>
<dbReference type="PANTHER" id="PTHR30363:SF44">
    <property type="entry name" value="AGA OPERON TRANSCRIPTIONAL REPRESSOR-RELATED"/>
    <property type="match status" value="1"/>
</dbReference>
<keyword evidence="1" id="KW-0805">Transcription regulation</keyword>
<feature type="domain" description="HTH deoR-type" evidence="4">
    <location>
        <begin position="3"/>
        <end position="58"/>
    </location>
</feature>
<evidence type="ECO:0000313" key="5">
    <source>
        <dbReference type="EMBL" id="PRR71086.1"/>
    </source>
</evidence>
<dbReference type="InterPro" id="IPR036388">
    <property type="entry name" value="WH-like_DNA-bd_sf"/>
</dbReference>